<evidence type="ECO:0000313" key="2">
    <source>
        <dbReference type="Proteomes" id="UP001497482"/>
    </source>
</evidence>
<reference evidence="1 2" key="1">
    <citation type="submission" date="2024-04" db="EMBL/GenBank/DDBJ databases">
        <authorList>
            <person name="Waldvogel A.-M."/>
            <person name="Schoenle A."/>
        </authorList>
    </citation>
    <scope>NUCLEOTIDE SEQUENCE [LARGE SCALE GENOMIC DNA]</scope>
</reference>
<evidence type="ECO:0000313" key="1">
    <source>
        <dbReference type="EMBL" id="CAL1577817.1"/>
    </source>
</evidence>
<sequence>MSSLHDATLVQCILQDSRTVNGENIKTRLFGKIPLLCEILTPVYNDRPLQHPQSAGAPPVQIHRMRPRLGFLVG</sequence>
<dbReference type="AlphaFoldDB" id="A0AAV2JJV9"/>
<keyword evidence="2" id="KW-1185">Reference proteome</keyword>
<proteinExistence type="predicted"/>
<protein>
    <submittedName>
        <fullName evidence="1">Uncharacterized protein</fullName>
    </submittedName>
</protein>
<gene>
    <name evidence="1" type="ORF">KC01_LOCUS9105</name>
</gene>
<name>A0AAV2JJV9_KNICA</name>
<dbReference type="EMBL" id="OZ035835">
    <property type="protein sequence ID" value="CAL1577817.1"/>
    <property type="molecule type" value="Genomic_DNA"/>
</dbReference>
<accession>A0AAV2JJV9</accession>
<organism evidence="1 2">
    <name type="scientific">Knipowitschia caucasica</name>
    <name type="common">Caucasian dwarf goby</name>
    <name type="synonym">Pomatoschistus caucasicus</name>
    <dbReference type="NCBI Taxonomy" id="637954"/>
    <lineage>
        <taxon>Eukaryota</taxon>
        <taxon>Metazoa</taxon>
        <taxon>Chordata</taxon>
        <taxon>Craniata</taxon>
        <taxon>Vertebrata</taxon>
        <taxon>Euteleostomi</taxon>
        <taxon>Actinopterygii</taxon>
        <taxon>Neopterygii</taxon>
        <taxon>Teleostei</taxon>
        <taxon>Neoteleostei</taxon>
        <taxon>Acanthomorphata</taxon>
        <taxon>Gobiaria</taxon>
        <taxon>Gobiiformes</taxon>
        <taxon>Gobioidei</taxon>
        <taxon>Gobiidae</taxon>
        <taxon>Gobiinae</taxon>
        <taxon>Knipowitschia</taxon>
    </lineage>
</organism>
<dbReference type="Proteomes" id="UP001497482">
    <property type="component" value="Chromosome 13"/>
</dbReference>